<gene>
    <name evidence="2" type="ORF">UA08_08043</name>
</gene>
<keyword evidence="3" id="KW-1185">Reference proteome</keyword>
<dbReference type="EMBL" id="LFMY01000013">
    <property type="protein sequence ID" value="OKL56895.1"/>
    <property type="molecule type" value="Genomic_DNA"/>
</dbReference>
<dbReference type="SUPFAM" id="SSF51735">
    <property type="entry name" value="NAD(P)-binding Rossmann-fold domains"/>
    <property type="match status" value="1"/>
</dbReference>
<accession>A0A225AR28</accession>
<dbReference type="OrthoDB" id="542013at2759"/>
<dbReference type="GO" id="GO:0016491">
    <property type="term" value="F:oxidoreductase activity"/>
    <property type="evidence" value="ECO:0007669"/>
    <property type="project" value="UniProtKB-KW"/>
</dbReference>
<dbReference type="AlphaFoldDB" id="A0A225AR28"/>
<evidence type="ECO:0000256" key="1">
    <source>
        <dbReference type="ARBA" id="ARBA00023002"/>
    </source>
</evidence>
<evidence type="ECO:0000313" key="2">
    <source>
        <dbReference type="EMBL" id="OKL56895.1"/>
    </source>
</evidence>
<dbReference type="InterPro" id="IPR002347">
    <property type="entry name" value="SDR_fam"/>
</dbReference>
<sequence length="325" mass="35653">MAGLFRLWHEKHNLPADPKHISFHGKAVLITGATSGLGFEASIKFVQQGVSSLIIGSRDQERGKKAKERLEQLTGRSVVQVWPLDMSSFHSVVEFASRVDRNMPKLDVAILNAGVMHREYTLSQDGWEDTLQVNTLSTALLALLLLPKLEQSLPVPRSSTSASGEASTPHLVIVSSGTAVRIAEKDLPPSTSRAPLLSYLNQSSQTNGPSARKRYAITKLLIEYVARHIAKELAQNTTSTATATGGNLNVIVNTVKPGLCVSSLGREYTNNNSRWYERWALGLFNKLFARPTEAGSRVLVGASVQGYESHGRMWKGDRYLEYVIA</sequence>
<organism evidence="2 3">
    <name type="scientific">Talaromyces atroroseus</name>
    <dbReference type="NCBI Taxonomy" id="1441469"/>
    <lineage>
        <taxon>Eukaryota</taxon>
        <taxon>Fungi</taxon>
        <taxon>Dikarya</taxon>
        <taxon>Ascomycota</taxon>
        <taxon>Pezizomycotina</taxon>
        <taxon>Eurotiomycetes</taxon>
        <taxon>Eurotiomycetidae</taxon>
        <taxon>Eurotiales</taxon>
        <taxon>Trichocomaceae</taxon>
        <taxon>Talaromyces</taxon>
        <taxon>Talaromyces sect. Trachyspermi</taxon>
    </lineage>
</organism>
<proteinExistence type="predicted"/>
<dbReference type="RefSeq" id="XP_020117016.1">
    <property type="nucleotide sequence ID" value="XM_020262960.1"/>
</dbReference>
<dbReference type="PRINTS" id="PR00081">
    <property type="entry name" value="GDHRDH"/>
</dbReference>
<evidence type="ECO:0000313" key="3">
    <source>
        <dbReference type="Proteomes" id="UP000214365"/>
    </source>
</evidence>
<dbReference type="GeneID" id="31007799"/>
<dbReference type="PANTHER" id="PTHR43157:SF22">
    <property type="entry name" value="SHORT-CHAIN DEHYDROGENASE_REDUCTASE PHMF"/>
    <property type="match status" value="1"/>
</dbReference>
<dbReference type="Proteomes" id="UP000214365">
    <property type="component" value="Unassembled WGS sequence"/>
</dbReference>
<comment type="caution">
    <text evidence="2">The sequence shown here is derived from an EMBL/GenBank/DDBJ whole genome shotgun (WGS) entry which is preliminary data.</text>
</comment>
<dbReference type="PANTHER" id="PTHR43157">
    <property type="entry name" value="PHOSPHATIDYLINOSITOL-GLYCAN BIOSYNTHESIS CLASS F PROTEIN-RELATED"/>
    <property type="match status" value="1"/>
</dbReference>
<dbReference type="Pfam" id="PF00106">
    <property type="entry name" value="adh_short"/>
    <property type="match status" value="1"/>
</dbReference>
<dbReference type="STRING" id="1441469.A0A225AR28"/>
<dbReference type="Gene3D" id="3.40.50.720">
    <property type="entry name" value="NAD(P)-binding Rossmann-like Domain"/>
    <property type="match status" value="1"/>
</dbReference>
<dbReference type="InterPro" id="IPR036291">
    <property type="entry name" value="NAD(P)-bd_dom_sf"/>
</dbReference>
<keyword evidence="1" id="KW-0560">Oxidoreductase</keyword>
<reference evidence="2 3" key="1">
    <citation type="submission" date="2015-06" db="EMBL/GenBank/DDBJ databases">
        <title>Talaromyces atroroseus IBT 11181 draft genome.</title>
        <authorList>
            <person name="Rasmussen K.B."/>
            <person name="Rasmussen S."/>
            <person name="Petersen B."/>
            <person name="Sicheritz-Ponten T."/>
            <person name="Mortensen U.H."/>
            <person name="Thrane U."/>
        </authorList>
    </citation>
    <scope>NUCLEOTIDE SEQUENCE [LARGE SCALE GENOMIC DNA]</scope>
    <source>
        <strain evidence="2 3">IBT 11181</strain>
    </source>
</reference>
<name>A0A225AR28_TALAT</name>
<protein>
    <submittedName>
        <fullName evidence="2">Uncharacterized protein</fullName>
    </submittedName>
</protein>